<dbReference type="SUPFAM" id="SSF110849">
    <property type="entry name" value="ParB/Sulfiredoxin"/>
    <property type="match status" value="1"/>
</dbReference>
<accession>A0ABP7D1V9</accession>
<dbReference type="SMART" id="SM00470">
    <property type="entry name" value="ParB"/>
    <property type="match status" value="1"/>
</dbReference>
<feature type="region of interest" description="Disordered" evidence="1">
    <location>
        <begin position="158"/>
        <end position="189"/>
    </location>
</feature>
<evidence type="ECO:0000259" key="2">
    <source>
        <dbReference type="SMART" id="SM00470"/>
    </source>
</evidence>
<dbReference type="Gene3D" id="3.90.1530.10">
    <property type="entry name" value="Conserved hypothetical protein from pyrococcus furiosus pfu- 392566-001, ParB domain"/>
    <property type="match status" value="1"/>
</dbReference>
<evidence type="ECO:0000313" key="3">
    <source>
        <dbReference type="EMBL" id="GAA3698242.1"/>
    </source>
</evidence>
<keyword evidence="4" id="KW-1185">Reference proteome</keyword>
<evidence type="ECO:0000313" key="4">
    <source>
        <dbReference type="Proteomes" id="UP001500902"/>
    </source>
</evidence>
<dbReference type="EMBL" id="BAAAZP010000152">
    <property type="protein sequence ID" value="GAA3698242.1"/>
    <property type="molecule type" value="Genomic_DNA"/>
</dbReference>
<protein>
    <submittedName>
        <fullName evidence="3">ParB N-terminal domain-containing protein</fullName>
    </submittedName>
</protein>
<reference evidence="4" key="1">
    <citation type="journal article" date="2019" name="Int. J. Syst. Evol. Microbiol.">
        <title>The Global Catalogue of Microorganisms (GCM) 10K type strain sequencing project: providing services to taxonomists for standard genome sequencing and annotation.</title>
        <authorList>
            <consortium name="The Broad Institute Genomics Platform"/>
            <consortium name="The Broad Institute Genome Sequencing Center for Infectious Disease"/>
            <person name="Wu L."/>
            <person name="Ma J."/>
        </authorList>
    </citation>
    <scope>NUCLEOTIDE SEQUENCE [LARGE SCALE GENOMIC DNA]</scope>
    <source>
        <strain evidence="4">JCM 16904</strain>
    </source>
</reference>
<gene>
    <name evidence="3" type="ORF">GCM10022224_075270</name>
</gene>
<sequence>MSSTRDATAAAPAYLEEAAGSDRPPGFGAATVRVPTDVLRNADSPRLAGVDLGHVRTLAEIADELPPIIVHRETMRVIDGMHRLHAARLGGRESVEVVYFHGTEQEAFLLAVESNVRHGLPLTLAERKESARRILRSFPEWSDRAIAAKTGLSGKTVGALRRTTGPQPAQPPVRVGRDGRARPLSPVDGRLKAGDILTREPHLSLREVAKAAGVSVETARDVRERLSRGKSPLPVGRGGPSAAGPCQVMPPTEPTSYLASLRRDPALKYNDEGRLIIRCLEARLVRERDAELVLRAPDHQAMQIAAMARACAMSWDKIATHLERRSVERL</sequence>
<feature type="region of interest" description="Disordered" evidence="1">
    <location>
        <begin position="220"/>
        <end position="250"/>
    </location>
</feature>
<evidence type="ECO:0000256" key="1">
    <source>
        <dbReference type="SAM" id="MobiDB-lite"/>
    </source>
</evidence>
<name>A0ABP7D1V9_9ACTN</name>
<dbReference type="RefSeq" id="WP_344889259.1">
    <property type="nucleotide sequence ID" value="NZ_BAAAZP010000152.1"/>
</dbReference>
<dbReference type="InterPro" id="IPR003115">
    <property type="entry name" value="ParB_N"/>
</dbReference>
<proteinExistence type="predicted"/>
<dbReference type="InterPro" id="IPR036086">
    <property type="entry name" value="ParB/Sulfiredoxin_sf"/>
</dbReference>
<comment type="caution">
    <text evidence="3">The sequence shown here is derived from an EMBL/GenBank/DDBJ whole genome shotgun (WGS) entry which is preliminary data.</text>
</comment>
<feature type="domain" description="ParB-like N-terminal" evidence="2">
    <location>
        <begin position="32"/>
        <end position="116"/>
    </location>
</feature>
<dbReference type="Proteomes" id="UP001500902">
    <property type="component" value="Unassembled WGS sequence"/>
</dbReference>
<organism evidence="3 4">
    <name type="scientific">Nonomuraea antimicrobica</name>
    <dbReference type="NCBI Taxonomy" id="561173"/>
    <lineage>
        <taxon>Bacteria</taxon>
        <taxon>Bacillati</taxon>
        <taxon>Actinomycetota</taxon>
        <taxon>Actinomycetes</taxon>
        <taxon>Streptosporangiales</taxon>
        <taxon>Streptosporangiaceae</taxon>
        <taxon>Nonomuraea</taxon>
    </lineage>
</organism>